<comment type="similarity">
    <text evidence="2 8">Belongs to the ABC-2 integral membrane protein family.</text>
</comment>
<keyword evidence="3 8" id="KW-0813">Transport</keyword>
<dbReference type="InterPro" id="IPR047817">
    <property type="entry name" value="ABC2_TM_bact-type"/>
</dbReference>
<evidence type="ECO:0000256" key="4">
    <source>
        <dbReference type="ARBA" id="ARBA00022475"/>
    </source>
</evidence>
<organism evidence="10 11">
    <name type="scientific">Metabacillus rhizolycopersici</name>
    <dbReference type="NCBI Taxonomy" id="2875709"/>
    <lineage>
        <taxon>Bacteria</taxon>
        <taxon>Bacillati</taxon>
        <taxon>Bacillota</taxon>
        <taxon>Bacilli</taxon>
        <taxon>Bacillales</taxon>
        <taxon>Bacillaceae</taxon>
        <taxon>Metabacillus</taxon>
    </lineage>
</organism>
<dbReference type="InterPro" id="IPR013525">
    <property type="entry name" value="ABC2_TM"/>
</dbReference>
<accession>A0ABS7ULK1</accession>
<feature type="transmembrane region" description="Helical" evidence="8">
    <location>
        <begin position="71"/>
        <end position="92"/>
    </location>
</feature>
<sequence>MKSFFTIIKEQISSFYMIIRLSVYQLKSINNNNYLGMLWEILNPLIQMSIYWFVFGLGIRGGDDVNGIPFVYWLSAGLVVWFFFSSACIQGSKSIYSRLNLITKMNFPMSAIPSYVVTSVFYQHIALLVTIIVIFLFSKQGMSIHLIQIPYYMVGLVSLVFSISLITSTLSTIVRDIHQIFQSIIRMMLYLTPILWTPEKLPLFLQKVMILNPLYYIVQGYRNALLGMGWFFDDMEYALYFWMVVFGLCLIGSILHLKFRRHFVDYL</sequence>
<evidence type="ECO:0000256" key="6">
    <source>
        <dbReference type="ARBA" id="ARBA00022989"/>
    </source>
</evidence>
<dbReference type="EMBL" id="JAIQUM010000003">
    <property type="protein sequence ID" value="MBZ5749074.1"/>
    <property type="molecule type" value="Genomic_DNA"/>
</dbReference>
<gene>
    <name evidence="10" type="ORF">K9V48_02185</name>
</gene>
<feature type="transmembrane region" description="Helical" evidence="8">
    <location>
        <begin position="41"/>
        <end position="59"/>
    </location>
</feature>
<evidence type="ECO:0000256" key="5">
    <source>
        <dbReference type="ARBA" id="ARBA00022692"/>
    </source>
</evidence>
<keyword evidence="7 8" id="KW-0472">Membrane</keyword>
<dbReference type="PANTHER" id="PTHR30413:SF10">
    <property type="entry name" value="CAPSULE POLYSACCHARIDE EXPORT INNER-MEMBRANE PROTEIN CTRC"/>
    <property type="match status" value="1"/>
</dbReference>
<comment type="caution">
    <text evidence="10">The sequence shown here is derived from an EMBL/GenBank/DDBJ whole genome shotgun (WGS) entry which is preliminary data.</text>
</comment>
<evidence type="ECO:0000256" key="1">
    <source>
        <dbReference type="ARBA" id="ARBA00004651"/>
    </source>
</evidence>
<comment type="caution">
    <text evidence="8">Lacks conserved residue(s) required for the propagation of feature annotation.</text>
</comment>
<dbReference type="RefSeq" id="WP_224136508.1">
    <property type="nucleotide sequence ID" value="NZ_JAIQUM010000003.1"/>
</dbReference>
<name>A0ABS7ULK1_9BACI</name>
<proteinExistence type="inferred from homology"/>
<feature type="transmembrane region" description="Helical" evidence="8">
    <location>
        <begin position="149"/>
        <end position="174"/>
    </location>
</feature>
<protein>
    <recommendedName>
        <fullName evidence="8">Transport permease protein</fullName>
    </recommendedName>
</protein>
<dbReference type="Proteomes" id="UP001165287">
    <property type="component" value="Unassembled WGS sequence"/>
</dbReference>
<dbReference type="PANTHER" id="PTHR30413">
    <property type="entry name" value="INNER MEMBRANE TRANSPORT PERMEASE"/>
    <property type="match status" value="1"/>
</dbReference>
<comment type="subcellular location">
    <subcellularLocation>
        <location evidence="1 8">Cell membrane</location>
        <topology evidence="1 8">Multi-pass membrane protein</topology>
    </subcellularLocation>
</comment>
<evidence type="ECO:0000256" key="8">
    <source>
        <dbReference type="RuleBase" id="RU361157"/>
    </source>
</evidence>
<keyword evidence="4 8" id="KW-1003">Cell membrane</keyword>
<evidence type="ECO:0000313" key="10">
    <source>
        <dbReference type="EMBL" id="MBZ5749074.1"/>
    </source>
</evidence>
<dbReference type="Pfam" id="PF01061">
    <property type="entry name" value="ABC2_membrane"/>
    <property type="match status" value="1"/>
</dbReference>
<keyword evidence="5 8" id="KW-0812">Transmembrane</keyword>
<evidence type="ECO:0000259" key="9">
    <source>
        <dbReference type="PROSITE" id="PS51012"/>
    </source>
</evidence>
<feature type="transmembrane region" description="Helical" evidence="8">
    <location>
        <begin position="237"/>
        <end position="257"/>
    </location>
</feature>
<feature type="transmembrane region" description="Helical" evidence="8">
    <location>
        <begin position="112"/>
        <end position="137"/>
    </location>
</feature>
<keyword evidence="11" id="KW-1185">Reference proteome</keyword>
<dbReference type="PROSITE" id="PS51012">
    <property type="entry name" value="ABC_TM2"/>
    <property type="match status" value="1"/>
</dbReference>
<evidence type="ECO:0000256" key="2">
    <source>
        <dbReference type="ARBA" id="ARBA00007783"/>
    </source>
</evidence>
<evidence type="ECO:0000313" key="11">
    <source>
        <dbReference type="Proteomes" id="UP001165287"/>
    </source>
</evidence>
<feature type="domain" description="ABC transmembrane type-2" evidence="9">
    <location>
        <begin position="35"/>
        <end position="262"/>
    </location>
</feature>
<reference evidence="10" key="1">
    <citation type="submission" date="2024-05" db="EMBL/GenBank/DDBJ databases">
        <title>Metabacillus sp. nov., isolated from the rhizosphere soil of tomato plants.</title>
        <authorList>
            <person name="Ma R."/>
        </authorList>
    </citation>
    <scope>NUCLEOTIDE SEQUENCE</scope>
    <source>
        <strain evidence="10">DBTR6</strain>
    </source>
</reference>
<evidence type="ECO:0000256" key="7">
    <source>
        <dbReference type="ARBA" id="ARBA00023136"/>
    </source>
</evidence>
<keyword evidence="6 8" id="KW-1133">Transmembrane helix</keyword>
<evidence type="ECO:0000256" key="3">
    <source>
        <dbReference type="ARBA" id="ARBA00022448"/>
    </source>
</evidence>